<keyword evidence="8" id="KW-1185">Reference proteome</keyword>
<evidence type="ECO:0000256" key="4">
    <source>
        <dbReference type="ARBA" id="ARBA00023136"/>
    </source>
</evidence>
<comment type="subcellular location">
    <subcellularLocation>
        <location evidence="1">Membrane</location>
        <topology evidence="1">Multi-pass membrane protein</topology>
    </subcellularLocation>
</comment>
<feature type="transmembrane region" description="Helical" evidence="5">
    <location>
        <begin position="30"/>
        <end position="50"/>
    </location>
</feature>
<dbReference type="Pfam" id="PF12698">
    <property type="entry name" value="ABC2_membrane_3"/>
    <property type="match status" value="1"/>
</dbReference>
<evidence type="ECO:0000313" key="8">
    <source>
        <dbReference type="Proteomes" id="UP001205311"/>
    </source>
</evidence>
<evidence type="ECO:0000256" key="5">
    <source>
        <dbReference type="SAM" id="Phobius"/>
    </source>
</evidence>
<feature type="transmembrane region" description="Helical" evidence="5">
    <location>
        <begin position="243"/>
        <end position="264"/>
    </location>
</feature>
<dbReference type="EMBL" id="JAMTCP010000021">
    <property type="protein sequence ID" value="MCP2259875.1"/>
    <property type="molecule type" value="Genomic_DNA"/>
</dbReference>
<evidence type="ECO:0000313" key="7">
    <source>
        <dbReference type="EMBL" id="MCP2259875.1"/>
    </source>
</evidence>
<organism evidence="7 8">
    <name type="scientific">Streptoalloteichus tenebrarius (strain ATCC 17920 / DSM 40477 / JCM 4838 / CBS 697.72 / NBRC 16177 / NCIMB 11028 / NRRL B-12390 / A12253. 1 / ISP 5477)</name>
    <name type="common">Streptomyces tenebrarius</name>
    <dbReference type="NCBI Taxonomy" id="1933"/>
    <lineage>
        <taxon>Bacteria</taxon>
        <taxon>Bacillati</taxon>
        <taxon>Actinomycetota</taxon>
        <taxon>Actinomycetes</taxon>
        <taxon>Pseudonocardiales</taxon>
        <taxon>Pseudonocardiaceae</taxon>
        <taxon>Streptoalloteichus</taxon>
    </lineage>
</organism>
<protein>
    <submittedName>
        <fullName evidence="7">ABC-2 type transport system permease protein</fullName>
    </submittedName>
</protein>
<evidence type="ECO:0000259" key="6">
    <source>
        <dbReference type="PROSITE" id="PS51012"/>
    </source>
</evidence>
<dbReference type="InterPro" id="IPR047817">
    <property type="entry name" value="ABC2_TM_bact-type"/>
</dbReference>
<feature type="transmembrane region" description="Helical" evidence="5">
    <location>
        <begin position="331"/>
        <end position="353"/>
    </location>
</feature>
<evidence type="ECO:0000256" key="2">
    <source>
        <dbReference type="ARBA" id="ARBA00022692"/>
    </source>
</evidence>
<accession>A0ABT1HWH6</accession>
<evidence type="ECO:0000256" key="1">
    <source>
        <dbReference type="ARBA" id="ARBA00004141"/>
    </source>
</evidence>
<keyword evidence="4 5" id="KW-0472">Membrane</keyword>
<reference evidence="7 8" key="1">
    <citation type="submission" date="2022-06" db="EMBL/GenBank/DDBJ databases">
        <title>Genomic Encyclopedia of Archaeal and Bacterial Type Strains, Phase II (KMG-II): from individual species to whole genera.</title>
        <authorList>
            <person name="Goeker M."/>
        </authorList>
    </citation>
    <scope>NUCLEOTIDE SEQUENCE [LARGE SCALE GENOMIC DNA]</scope>
    <source>
        <strain evidence="7 8">DSM 40477</strain>
    </source>
</reference>
<keyword evidence="3 5" id="KW-1133">Transmembrane helix</keyword>
<feature type="transmembrane region" description="Helical" evidence="5">
    <location>
        <begin position="276"/>
        <end position="295"/>
    </location>
</feature>
<comment type="caution">
    <text evidence="7">The sequence shown here is derived from an EMBL/GenBank/DDBJ whole genome shotgun (WGS) entry which is preliminary data.</text>
</comment>
<proteinExistence type="predicted"/>
<feature type="transmembrane region" description="Helical" evidence="5">
    <location>
        <begin position="168"/>
        <end position="188"/>
    </location>
</feature>
<dbReference type="InterPro" id="IPR052902">
    <property type="entry name" value="ABC-2_transporter"/>
</dbReference>
<dbReference type="PANTHER" id="PTHR43027:SF2">
    <property type="entry name" value="TRANSPORT PERMEASE PROTEIN"/>
    <property type="match status" value="1"/>
</dbReference>
<evidence type="ECO:0000256" key="3">
    <source>
        <dbReference type="ARBA" id="ARBA00022989"/>
    </source>
</evidence>
<feature type="domain" description="ABC transmembrane type-2" evidence="6">
    <location>
        <begin position="125"/>
        <end position="356"/>
    </location>
</feature>
<name>A0ABT1HWH6_STRSD</name>
<gene>
    <name evidence="7" type="ORF">LX15_003584</name>
</gene>
<keyword evidence="2 5" id="KW-0812">Transmembrane</keyword>
<dbReference type="PANTHER" id="PTHR43027">
    <property type="entry name" value="DOXORUBICIN RESISTANCE ABC TRANSPORTER PERMEASE PROTEIN DRRC-RELATED"/>
    <property type="match status" value="1"/>
</dbReference>
<dbReference type="Proteomes" id="UP001205311">
    <property type="component" value="Unassembled WGS sequence"/>
</dbReference>
<dbReference type="InterPro" id="IPR013525">
    <property type="entry name" value="ABC2_TM"/>
</dbReference>
<feature type="transmembrane region" description="Helical" evidence="5">
    <location>
        <begin position="212"/>
        <end position="237"/>
    </location>
</feature>
<sequence length="358" mass="37721">MTASSRRGGTASSFRSLSTAMFRGFVRDRAGLFFVFLFPLMFLVVFGLIFGKEGGSRPKIAVVGDGPVVVALEQSGAVELERLGAADDAVRKVRDGDLPAAVLARGDTVELRYAASDQAQAGLVQGIVGGVVDKVNIAASGQPPKVRLDSQRIEDSSLKPIQFLTPGILSWAVSTSAIFGSAVTLVSWRKKQVLRRIRLAPVPVSTVLTSRLLVSMGIAVGQAALFVGVASIPLFGLSLSGQWWLALPLILLGSLAFFAIGMLAGSFARTEETATAAANLVVLPMAFLSGTFFPMQNAPGWLQTVSQVLPLRHLTDGMLDVMVRGKGIEALAVPAAVLVGFAVVVGAIASRLFRWDDA</sequence>
<dbReference type="RefSeq" id="WP_253670759.1">
    <property type="nucleotide sequence ID" value="NZ_JAMTCP010000021.1"/>
</dbReference>
<dbReference type="PROSITE" id="PS51012">
    <property type="entry name" value="ABC_TM2"/>
    <property type="match status" value="1"/>
</dbReference>